<evidence type="ECO:0000256" key="2">
    <source>
        <dbReference type="ARBA" id="ARBA00022485"/>
    </source>
</evidence>
<dbReference type="InterPro" id="IPR017896">
    <property type="entry name" value="4Fe4S_Fe-S-bd"/>
</dbReference>
<sequence length="500" mass="55350">MLKKIRVTVAVFCFVFITLLFLDFTGTLHGWFGWLAKVQFLPALLALNVGIVLTLVLLTLFFGRVYCSVICPLGIFQDIISWVAGKRKKNRFKYSTAISWLRYGILALFIIAIAAGISSVVVILEPYSAYGRIVSGLFAPLYQWGNNLLAYFSQRIDSYTFYSVDVWLKSITALFVAVITFAVLIILAWRNGRTYCNTVCPVGTFLGFISRYSLFRLSFVEDKCSGCGLCARNCKASCIDVKNRNIDSSRCVTCFTCIEKCKFGAMEYAPQWVGKKKESIVKPLTDSTEKGGMSRRNIISLVTVFTVTNFVRAQQLKVDGGLATIEDKKIPDRKAPVVPPGALSAKNMKDHCTACQLCVSACPNGVLRPSNKLNTFMQPEMSYERGYCRPECTECSQVCPAGAIKPVTIADKTGISIGHALWIRDNCVVNTDKVQCTDCERHCPTKAITLIALDPDNNKSLKIPVVDKALCIGCGACEYLCPARPFSAIYVEGNVRHHSI</sequence>
<dbReference type="PANTHER" id="PTHR30176">
    <property type="entry name" value="FERREDOXIN-TYPE PROTEIN NAPH"/>
    <property type="match status" value="1"/>
</dbReference>
<evidence type="ECO:0000313" key="9">
    <source>
        <dbReference type="EMBL" id="MFC4675283.1"/>
    </source>
</evidence>
<feature type="transmembrane region" description="Helical" evidence="7">
    <location>
        <begin position="40"/>
        <end position="62"/>
    </location>
</feature>
<feature type="transmembrane region" description="Helical" evidence="7">
    <location>
        <begin position="129"/>
        <end position="145"/>
    </location>
</feature>
<keyword evidence="10" id="KW-1185">Reference proteome</keyword>
<evidence type="ECO:0000256" key="7">
    <source>
        <dbReference type="SAM" id="Phobius"/>
    </source>
</evidence>
<dbReference type="Pfam" id="PF12838">
    <property type="entry name" value="Fer4_7"/>
    <property type="match status" value="2"/>
</dbReference>
<dbReference type="PROSITE" id="PS00198">
    <property type="entry name" value="4FE4S_FER_1"/>
    <property type="match status" value="2"/>
</dbReference>
<evidence type="ECO:0000256" key="5">
    <source>
        <dbReference type="ARBA" id="ARBA00023004"/>
    </source>
</evidence>
<keyword evidence="7" id="KW-0472">Membrane</keyword>
<dbReference type="EMBL" id="JBHSGN010000094">
    <property type="protein sequence ID" value="MFC4675283.1"/>
    <property type="molecule type" value="Genomic_DNA"/>
</dbReference>
<feature type="transmembrane region" description="Helical" evidence="7">
    <location>
        <begin position="166"/>
        <end position="189"/>
    </location>
</feature>
<evidence type="ECO:0000256" key="3">
    <source>
        <dbReference type="ARBA" id="ARBA00022723"/>
    </source>
</evidence>
<keyword evidence="6" id="KW-0411">Iron-sulfur</keyword>
<proteinExistence type="predicted"/>
<dbReference type="PROSITE" id="PS51379">
    <property type="entry name" value="4FE4S_FER_2"/>
    <property type="match status" value="5"/>
</dbReference>
<comment type="caution">
    <text evidence="9">The sequence shown here is derived from an EMBL/GenBank/DDBJ whole genome shotgun (WGS) entry which is preliminary data.</text>
</comment>
<dbReference type="CDD" id="cd16373">
    <property type="entry name" value="DMSOR_beta_like"/>
    <property type="match status" value="1"/>
</dbReference>
<dbReference type="InterPro" id="IPR017900">
    <property type="entry name" value="4Fe4S_Fe_S_CS"/>
</dbReference>
<dbReference type="Gene3D" id="3.30.70.20">
    <property type="match status" value="3"/>
</dbReference>
<dbReference type="PANTHER" id="PTHR30176:SF3">
    <property type="entry name" value="FERREDOXIN-TYPE PROTEIN NAPH"/>
    <property type="match status" value="1"/>
</dbReference>
<evidence type="ECO:0000256" key="1">
    <source>
        <dbReference type="ARBA" id="ARBA00022448"/>
    </source>
</evidence>
<keyword evidence="3" id="KW-0479">Metal-binding</keyword>
<dbReference type="InterPro" id="IPR051684">
    <property type="entry name" value="Electron_Trans/Redox"/>
</dbReference>
<accession>A0ABV9KZ00</accession>
<evidence type="ECO:0000313" key="10">
    <source>
        <dbReference type="Proteomes" id="UP001596023"/>
    </source>
</evidence>
<protein>
    <submittedName>
        <fullName evidence="9">4Fe-4S dicluster domain-containing protein</fullName>
    </submittedName>
</protein>
<feature type="domain" description="4Fe-4S ferredoxin-type" evidence="8">
    <location>
        <begin position="215"/>
        <end position="244"/>
    </location>
</feature>
<evidence type="ECO:0000256" key="6">
    <source>
        <dbReference type="ARBA" id="ARBA00023014"/>
    </source>
</evidence>
<dbReference type="SUPFAM" id="SSF54862">
    <property type="entry name" value="4Fe-4S ferredoxins"/>
    <property type="match status" value="2"/>
</dbReference>
<dbReference type="RefSeq" id="WP_379998384.1">
    <property type="nucleotide sequence ID" value="NZ_JBHSGN010000094.1"/>
</dbReference>
<keyword evidence="1" id="KW-0813">Transport</keyword>
<keyword evidence="5" id="KW-0408">Iron</keyword>
<keyword evidence="7" id="KW-1133">Transmembrane helix</keyword>
<keyword evidence="4" id="KW-0249">Electron transport</keyword>
<organism evidence="9 10">
    <name type="scientific">Dysgonomonas termitidis</name>
    <dbReference type="NCBI Taxonomy" id="1516126"/>
    <lineage>
        <taxon>Bacteria</taxon>
        <taxon>Pseudomonadati</taxon>
        <taxon>Bacteroidota</taxon>
        <taxon>Bacteroidia</taxon>
        <taxon>Bacteroidales</taxon>
        <taxon>Dysgonomonadaceae</taxon>
        <taxon>Dysgonomonas</taxon>
    </lineage>
</organism>
<gene>
    <name evidence="9" type="ORF">ACFO6W_16425</name>
</gene>
<feature type="transmembrane region" description="Helical" evidence="7">
    <location>
        <begin position="100"/>
        <end position="123"/>
    </location>
</feature>
<keyword evidence="2" id="KW-0004">4Fe-4S</keyword>
<feature type="domain" description="4Fe-4S ferredoxin-type" evidence="8">
    <location>
        <begin position="462"/>
        <end position="494"/>
    </location>
</feature>
<name>A0ABV9KZ00_9BACT</name>
<feature type="domain" description="4Fe-4S ferredoxin-type" evidence="8">
    <location>
        <begin position="341"/>
        <end position="372"/>
    </location>
</feature>
<keyword evidence="7" id="KW-0812">Transmembrane</keyword>
<reference evidence="10" key="1">
    <citation type="journal article" date="2019" name="Int. J. Syst. Evol. Microbiol.">
        <title>The Global Catalogue of Microorganisms (GCM) 10K type strain sequencing project: providing services to taxonomists for standard genome sequencing and annotation.</title>
        <authorList>
            <consortium name="The Broad Institute Genomics Platform"/>
            <consortium name="The Broad Institute Genome Sequencing Center for Infectious Disease"/>
            <person name="Wu L."/>
            <person name="Ma J."/>
        </authorList>
    </citation>
    <scope>NUCLEOTIDE SEQUENCE [LARGE SCALE GENOMIC DNA]</scope>
    <source>
        <strain evidence="10">CCUG 66188</strain>
    </source>
</reference>
<feature type="domain" description="4Fe-4S ferredoxin-type" evidence="8">
    <location>
        <begin position="377"/>
        <end position="409"/>
    </location>
</feature>
<dbReference type="Proteomes" id="UP001596023">
    <property type="component" value="Unassembled WGS sequence"/>
</dbReference>
<evidence type="ECO:0000259" key="8">
    <source>
        <dbReference type="PROSITE" id="PS51379"/>
    </source>
</evidence>
<evidence type="ECO:0000256" key="4">
    <source>
        <dbReference type="ARBA" id="ARBA00022982"/>
    </source>
</evidence>
<dbReference type="Pfam" id="PF12801">
    <property type="entry name" value="Fer4_5"/>
    <property type="match status" value="2"/>
</dbReference>
<feature type="domain" description="4Fe-4S ferredoxin-type" evidence="8">
    <location>
        <begin position="246"/>
        <end position="271"/>
    </location>
</feature>